<feature type="region of interest" description="Disordered" evidence="2">
    <location>
        <begin position="288"/>
        <end position="307"/>
    </location>
</feature>
<feature type="region of interest" description="Disordered" evidence="2">
    <location>
        <begin position="323"/>
        <end position="441"/>
    </location>
</feature>
<dbReference type="InterPro" id="IPR037291">
    <property type="entry name" value="DUF4139"/>
</dbReference>
<dbReference type="PANTHER" id="PTHR31005:SF8">
    <property type="entry name" value="DUF4139 DOMAIN-CONTAINING PROTEIN"/>
    <property type="match status" value="1"/>
</dbReference>
<feature type="compositionally biased region" description="Low complexity" evidence="2">
    <location>
        <begin position="366"/>
        <end position="376"/>
    </location>
</feature>
<evidence type="ECO:0000313" key="5">
    <source>
        <dbReference type="Proteomes" id="UP000295497"/>
    </source>
</evidence>
<organism evidence="4 5">
    <name type="scientific">Sorangium cellulosum</name>
    <name type="common">Polyangium cellulosum</name>
    <dbReference type="NCBI Taxonomy" id="56"/>
    <lineage>
        <taxon>Bacteria</taxon>
        <taxon>Pseudomonadati</taxon>
        <taxon>Myxococcota</taxon>
        <taxon>Polyangia</taxon>
        <taxon>Polyangiales</taxon>
        <taxon>Polyangiaceae</taxon>
        <taxon>Sorangium</taxon>
    </lineage>
</organism>
<reference evidence="4 5" key="1">
    <citation type="submission" date="2015-09" db="EMBL/GenBank/DDBJ databases">
        <title>Sorangium comparison.</title>
        <authorList>
            <person name="Zaburannyi N."/>
            <person name="Bunk B."/>
            <person name="Overmann J."/>
            <person name="Mueller R."/>
        </authorList>
    </citation>
    <scope>NUCLEOTIDE SEQUENCE [LARGE SCALE GENOMIC DNA]</scope>
    <source>
        <strain evidence="4 5">So ce836</strain>
    </source>
</reference>
<evidence type="ECO:0000256" key="1">
    <source>
        <dbReference type="SAM" id="Coils"/>
    </source>
</evidence>
<feature type="coiled-coil region" evidence="1">
    <location>
        <begin position="159"/>
        <end position="198"/>
    </location>
</feature>
<dbReference type="EMBL" id="CP012672">
    <property type="protein sequence ID" value="AUX28501.1"/>
    <property type="molecule type" value="Genomic_DNA"/>
</dbReference>
<keyword evidence="1" id="KW-0175">Coiled coil</keyword>
<evidence type="ECO:0000259" key="3">
    <source>
        <dbReference type="Pfam" id="PF13598"/>
    </source>
</evidence>
<gene>
    <name evidence="4" type="ORF">SOCE836_005720</name>
</gene>
<dbReference type="Pfam" id="PF13598">
    <property type="entry name" value="DUF4139"/>
    <property type="match status" value="1"/>
</dbReference>
<evidence type="ECO:0000313" key="4">
    <source>
        <dbReference type="EMBL" id="AUX28501.1"/>
    </source>
</evidence>
<evidence type="ECO:0000256" key="2">
    <source>
        <dbReference type="SAM" id="MobiDB-lite"/>
    </source>
</evidence>
<feature type="domain" description="DUF4139" evidence="3">
    <location>
        <begin position="222"/>
        <end position="745"/>
    </location>
</feature>
<protein>
    <recommendedName>
        <fullName evidence="3">DUF4139 domain-containing protein</fullName>
    </recommendedName>
</protein>
<dbReference type="PANTHER" id="PTHR31005">
    <property type="entry name" value="DUF4139 DOMAIN-CONTAINING PROTEIN"/>
    <property type="match status" value="1"/>
</dbReference>
<accession>A0A4P2QG69</accession>
<dbReference type="Proteomes" id="UP000295497">
    <property type="component" value="Chromosome"/>
</dbReference>
<feature type="compositionally biased region" description="Pro residues" evidence="2">
    <location>
        <begin position="398"/>
        <end position="407"/>
    </location>
</feature>
<name>A0A4P2QG69_SORCE</name>
<proteinExistence type="predicted"/>
<dbReference type="RefSeq" id="WP_237244962.1">
    <property type="nucleotide sequence ID" value="NZ_CP012672.1"/>
</dbReference>
<sequence length="760" mass="79591">MTAEKIECASRIEAVVVYARGAIVTRRVELAAPLPRGALEISVPGVTPLAEPGSFRALVAAAGGPPDTAAAAPREVVGVRARLAVPPAPASRGALSAELRALELAIERLSAEHDHLRRWRDQLGAVALHPELARRFRPGDPAARIRDALAVSGLLSGELAALDARLAALEDELERARKELLAAQLDAAQATSGELEERAPARLDVVVRLAPARDGSGGDPALRLEYAVGAARWWPAYAARFSRGATEVALQLDALVAQASGEDWKGVRVALATADLVQDTRLPELASLRLSRAQRPPRRGYRPAPEGLDAMFEGFDRFVAALPPPAARPTAAPAELPPPAPDDDDEPTLSRAAPGQASDGLREAMARMAPPAGGAALPPPPRAPAAPPPMRRERTAAPMPPPAPAAAPMPLAAPARKSRGLSLPSFGGGYGGPPPPQALQASAPEAPMAAFAHDASVERWAGPADELLDHGDALEGAGAAPAPVEPAQVEGWLDFDALHLPGTGPQRGRLARDEPGPSRRAARRAQMAIDDLGPPPRAVDPRDSRGQFDHLYAGESAADVPSNGRLHRVALSAARAPATPRFVAAPREAAEVYREARVENPFDAPLLAGPVEIFVDGALAAQSSLGHVDRGGLLRAGLGVEERIRVARNARVDESSAGLLGGSLSVEHAITIDLSSSLGVGVEVEVLDRIPVTDDKDVEIKLVSSQPRAEPYTQEDLGEPVRGGLRWRVPIAPGGKASVAFTYRVVLSSKNEIVGGNRRE</sequence>
<feature type="region of interest" description="Disordered" evidence="2">
    <location>
        <begin position="497"/>
        <end position="547"/>
    </location>
</feature>
<feature type="compositionally biased region" description="Low complexity" evidence="2">
    <location>
        <begin position="408"/>
        <end position="425"/>
    </location>
</feature>
<dbReference type="AlphaFoldDB" id="A0A4P2QG69"/>
<dbReference type="InterPro" id="IPR011935">
    <property type="entry name" value="CHP02231"/>
</dbReference>
<feature type="compositionally biased region" description="Pro residues" evidence="2">
    <location>
        <begin position="377"/>
        <end position="389"/>
    </location>
</feature>